<sequence>MPSFKANRLAMMLCMVVTATGCDRGGESGNHGVMDHRAKVPTASSANQGPVKLLSESGKTVYCFQFPKSTYVSIPQRATFLTVEFNQIEDITSGEHSDSPPVVGTGNYLIALHAYDNEAIRDIALTDIASYGKTEEMDGYQVTFYNSYNGGGRVNAISRSKLFSVSLYIISRAHRDATQRRDDATAVLKFIGNALTTCQGKGS</sequence>
<proteinExistence type="predicted"/>
<dbReference type="EMBL" id="JBEPMU010000017">
    <property type="protein sequence ID" value="MET3654901.1"/>
    <property type="molecule type" value="Genomic_DNA"/>
</dbReference>
<evidence type="ECO:0000313" key="2">
    <source>
        <dbReference type="Proteomes" id="UP001549184"/>
    </source>
</evidence>
<dbReference type="Proteomes" id="UP001549184">
    <property type="component" value="Unassembled WGS sequence"/>
</dbReference>
<evidence type="ECO:0000313" key="1">
    <source>
        <dbReference type="EMBL" id="MET3654901.1"/>
    </source>
</evidence>
<organism evidence="1 2">
    <name type="scientific">Dyella japonica</name>
    <dbReference type="NCBI Taxonomy" id="231455"/>
    <lineage>
        <taxon>Bacteria</taxon>
        <taxon>Pseudomonadati</taxon>
        <taxon>Pseudomonadota</taxon>
        <taxon>Gammaproteobacteria</taxon>
        <taxon>Lysobacterales</taxon>
        <taxon>Rhodanobacteraceae</taxon>
        <taxon>Dyella</taxon>
    </lineage>
</organism>
<protein>
    <recommendedName>
        <fullName evidence="3">Lipoprotein</fullName>
    </recommendedName>
</protein>
<evidence type="ECO:0008006" key="3">
    <source>
        <dbReference type="Google" id="ProtNLM"/>
    </source>
</evidence>
<accession>A0ABV2K1D7</accession>
<keyword evidence="2" id="KW-1185">Reference proteome</keyword>
<comment type="caution">
    <text evidence="1">The sequence shown here is derived from an EMBL/GenBank/DDBJ whole genome shotgun (WGS) entry which is preliminary data.</text>
</comment>
<dbReference type="PROSITE" id="PS51257">
    <property type="entry name" value="PROKAR_LIPOPROTEIN"/>
    <property type="match status" value="1"/>
</dbReference>
<gene>
    <name evidence="1" type="ORF">ABIC75_004650</name>
</gene>
<reference evidence="1 2" key="1">
    <citation type="submission" date="2024-06" db="EMBL/GenBank/DDBJ databases">
        <title>Sorghum-associated microbial communities from plants grown in Nebraska, USA.</title>
        <authorList>
            <person name="Schachtman D."/>
        </authorList>
    </citation>
    <scope>NUCLEOTIDE SEQUENCE [LARGE SCALE GENOMIC DNA]</scope>
    <source>
        <strain evidence="1 2">1073</strain>
    </source>
</reference>
<name>A0ABV2K1D7_9GAMM</name>
<dbReference type="RefSeq" id="WP_354016212.1">
    <property type="nucleotide sequence ID" value="NZ_JBEPMU010000017.1"/>
</dbReference>